<dbReference type="EMBL" id="LR796249">
    <property type="protein sequence ID" value="CAB4131483.1"/>
    <property type="molecule type" value="Genomic_DNA"/>
</dbReference>
<evidence type="ECO:0000313" key="2">
    <source>
        <dbReference type="EMBL" id="CAB4135265.1"/>
    </source>
</evidence>
<gene>
    <name evidence="1" type="ORF">UFOVP127_115</name>
    <name evidence="2" type="ORF">UFOVP276_221</name>
</gene>
<sequence length="154" mass="17316">MEKLTRKCLCGAETSNWRACPIKGCTIETVLCPECGGDENASVIMRQHIYGAHTNTIVSNNAMIAFRSRLLMRYYRVLPEGLDLGHMMGYLFLREPPHPELPVVLRGEILPDIELVQVFKWKPVEKGANWGGYYALLADEPKSDSPITPAELKI</sequence>
<name>A0A6J5LDN8_9CAUD</name>
<dbReference type="EMBL" id="LR796294">
    <property type="protein sequence ID" value="CAB4135265.1"/>
    <property type="molecule type" value="Genomic_DNA"/>
</dbReference>
<protein>
    <submittedName>
        <fullName evidence="1">Uncharacterized protein</fullName>
    </submittedName>
</protein>
<organism evidence="1">
    <name type="scientific">uncultured Caudovirales phage</name>
    <dbReference type="NCBI Taxonomy" id="2100421"/>
    <lineage>
        <taxon>Viruses</taxon>
        <taxon>Duplodnaviria</taxon>
        <taxon>Heunggongvirae</taxon>
        <taxon>Uroviricota</taxon>
        <taxon>Caudoviricetes</taxon>
        <taxon>Peduoviridae</taxon>
        <taxon>Maltschvirus</taxon>
        <taxon>Maltschvirus maltsch</taxon>
    </lineage>
</organism>
<evidence type="ECO:0000313" key="1">
    <source>
        <dbReference type="EMBL" id="CAB4131483.1"/>
    </source>
</evidence>
<proteinExistence type="predicted"/>
<accession>A0A6J5LDN8</accession>
<reference evidence="1" key="1">
    <citation type="submission" date="2020-04" db="EMBL/GenBank/DDBJ databases">
        <authorList>
            <person name="Chiriac C."/>
            <person name="Salcher M."/>
            <person name="Ghai R."/>
            <person name="Kavagutti S V."/>
        </authorList>
    </citation>
    <scope>NUCLEOTIDE SEQUENCE</scope>
</reference>